<dbReference type="Proteomes" id="UP000256269">
    <property type="component" value="Unassembled WGS sequence"/>
</dbReference>
<organism evidence="13 14">
    <name type="scientific">Kutzneria buriramensis</name>
    <dbReference type="NCBI Taxonomy" id="1045776"/>
    <lineage>
        <taxon>Bacteria</taxon>
        <taxon>Bacillati</taxon>
        <taxon>Actinomycetota</taxon>
        <taxon>Actinomycetes</taxon>
        <taxon>Pseudonocardiales</taxon>
        <taxon>Pseudonocardiaceae</taxon>
        <taxon>Kutzneria</taxon>
    </lineage>
</organism>
<keyword evidence="8" id="KW-0804">Transcription</keyword>
<keyword evidence="4 11" id="KW-0812">Transmembrane</keyword>
<keyword evidence="6" id="KW-0805">Transcription regulation</keyword>
<evidence type="ECO:0000256" key="7">
    <source>
        <dbReference type="ARBA" id="ARBA00023136"/>
    </source>
</evidence>
<evidence type="ECO:0000259" key="12">
    <source>
        <dbReference type="Pfam" id="PF10099"/>
    </source>
</evidence>
<dbReference type="GO" id="GO:0005886">
    <property type="term" value="C:plasma membrane"/>
    <property type="evidence" value="ECO:0007669"/>
    <property type="project" value="UniProtKB-SubCell"/>
</dbReference>
<dbReference type="InterPro" id="IPR018764">
    <property type="entry name" value="RskA_C"/>
</dbReference>
<evidence type="ECO:0000313" key="14">
    <source>
        <dbReference type="Proteomes" id="UP000256269"/>
    </source>
</evidence>
<evidence type="ECO:0000256" key="9">
    <source>
        <dbReference type="ARBA" id="ARBA00029829"/>
    </source>
</evidence>
<keyword evidence="5 11" id="KW-1133">Transmembrane helix</keyword>
<dbReference type="GO" id="GO:0006417">
    <property type="term" value="P:regulation of translation"/>
    <property type="evidence" value="ECO:0007669"/>
    <property type="project" value="TreeGrafter"/>
</dbReference>
<evidence type="ECO:0000256" key="11">
    <source>
        <dbReference type="SAM" id="Phobius"/>
    </source>
</evidence>
<name>A0A3E0GSP0_9PSEU</name>
<dbReference type="GO" id="GO:0016989">
    <property type="term" value="F:sigma factor antagonist activity"/>
    <property type="evidence" value="ECO:0007669"/>
    <property type="project" value="TreeGrafter"/>
</dbReference>
<keyword evidence="3" id="KW-1003">Cell membrane</keyword>
<dbReference type="Gene3D" id="1.10.10.1320">
    <property type="entry name" value="Anti-sigma factor, zinc-finger domain"/>
    <property type="match status" value="1"/>
</dbReference>
<dbReference type="RefSeq" id="WP_170218236.1">
    <property type="nucleotide sequence ID" value="NZ_CP144375.1"/>
</dbReference>
<evidence type="ECO:0000256" key="10">
    <source>
        <dbReference type="ARBA" id="ARBA00030803"/>
    </source>
</evidence>
<evidence type="ECO:0000313" key="13">
    <source>
        <dbReference type="EMBL" id="REH26016.1"/>
    </source>
</evidence>
<dbReference type="EMBL" id="QUNO01000035">
    <property type="protein sequence ID" value="REH26016.1"/>
    <property type="molecule type" value="Genomic_DNA"/>
</dbReference>
<proteinExistence type="predicted"/>
<feature type="transmembrane region" description="Helical" evidence="11">
    <location>
        <begin position="119"/>
        <end position="139"/>
    </location>
</feature>
<dbReference type="InterPro" id="IPR051474">
    <property type="entry name" value="Anti-sigma-K/W_factor"/>
</dbReference>
<evidence type="ECO:0000256" key="4">
    <source>
        <dbReference type="ARBA" id="ARBA00022692"/>
    </source>
</evidence>
<dbReference type="Pfam" id="PF10099">
    <property type="entry name" value="RskA_C"/>
    <property type="match status" value="1"/>
</dbReference>
<evidence type="ECO:0000256" key="2">
    <source>
        <dbReference type="ARBA" id="ARBA00004236"/>
    </source>
</evidence>
<comment type="subcellular location">
    <subcellularLocation>
        <location evidence="2">Cell membrane</location>
    </subcellularLocation>
    <subcellularLocation>
        <location evidence="1">Membrane</location>
        <topology evidence="1">Single-pass membrane protein</topology>
    </subcellularLocation>
</comment>
<evidence type="ECO:0000256" key="5">
    <source>
        <dbReference type="ARBA" id="ARBA00022989"/>
    </source>
</evidence>
<keyword evidence="7 11" id="KW-0472">Membrane</keyword>
<dbReference type="PANTHER" id="PTHR37461:SF1">
    <property type="entry name" value="ANTI-SIGMA-K FACTOR RSKA"/>
    <property type="match status" value="1"/>
</dbReference>
<dbReference type="InterPro" id="IPR041916">
    <property type="entry name" value="Anti_sigma_zinc_sf"/>
</dbReference>
<feature type="domain" description="Anti-sigma K factor RskA C-terminal" evidence="12">
    <location>
        <begin position="120"/>
        <end position="254"/>
    </location>
</feature>
<accession>A0A3E0GSP0</accession>
<evidence type="ECO:0000256" key="3">
    <source>
        <dbReference type="ARBA" id="ARBA00022475"/>
    </source>
</evidence>
<gene>
    <name evidence="13" type="ORF">BCF44_13556</name>
</gene>
<dbReference type="PANTHER" id="PTHR37461">
    <property type="entry name" value="ANTI-SIGMA-K FACTOR RSKA"/>
    <property type="match status" value="1"/>
</dbReference>
<sequence length="264" mass="27864">MNAARGDGRCPNEELAVGFALRALEPDDDHVLRAHLPSCAVCQEIVRSTEQVTALLGGSVSQEEPPARLRQKVLRAVARTPQEAYEPLPFRLGSALSEAPGRSAEIVQLPRPRNRVMRLSAAAVVLLLAVAVGVLGWQVNRLDGQQQTQAQVLSVLSDPTMHRTVLRGTDGQEAAVLLSSPQSAAVVPLGLRPNNAADQIYVVWGLSTGTPIALSSFDVGSAAAQLLSWNSAAAQHQKFAISLEPGRALPAKPSDVVASGQVTS</sequence>
<evidence type="ECO:0000256" key="8">
    <source>
        <dbReference type="ARBA" id="ARBA00023163"/>
    </source>
</evidence>
<evidence type="ECO:0000256" key="1">
    <source>
        <dbReference type="ARBA" id="ARBA00004167"/>
    </source>
</evidence>
<protein>
    <recommendedName>
        <fullName evidence="10">Regulator of SigK</fullName>
    </recommendedName>
    <alternativeName>
        <fullName evidence="9">Sigma-K anti-sigma factor RskA</fullName>
    </alternativeName>
</protein>
<keyword evidence="14" id="KW-1185">Reference proteome</keyword>
<dbReference type="AlphaFoldDB" id="A0A3E0GSP0"/>
<reference evidence="13 14" key="1">
    <citation type="submission" date="2018-08" db="EMBL/GenBank/DDBJ databases">
        <title>Genomic Encyclopedia of Archaeal and Bacterial Type Strains, Phase II (KMG-II): from individual species to whole genera.</title>
        <authorList>
            <person name="Goeker M."/>
        </authorList>
    </citation>
    <scope>NUCLEOTIDE SEQUENCE [LARGE SCALE GENOMIC DNA]</scope>
    <source>
        <strain evidence="13 14">DSM 45791</strain>
    </source>
</reference>
<comment type="caution">
    <text evidence="13">The sequence shown here is derived from an EMBL/GenBank/DDBJ whole genome shotgun (WGS) entry which is preliminary data.</text>
</comment>
<evidence type="ECO:0000256" key="6">
    <source>
        <dbReference type="ARBA" id="ARBA00023015"/>
    </source>
</evidence>